<sequence length="207" mass="22764">MKLATELQQGLQALPLHLPPLTQTQLLNYLELLAQWNQVYNLTAIRDLAEMIPKHVLDSLAILPYVQGNTLVDVGTGAGLPGLLLAIACPQWQCLLLDSNAKKIRFVKQAILELQINNAQAICTRVEAFNPPIGFNTVITRAYANLHHFYSTTKHLGIPGGYLLAMKGVYPATEIAQLAQLPVQLKCLPIQVPQLPAQRHVVLMGPL</sequence>
<accession>A0A090AF62</accession>
<dbReference type="Proteomes" id="UP000031623">
    <property type="component" value="Chromosome"/>
</dbReference>
<feature type="binding site" evidence="6">
    <location>
        <begin position="126"/>
        <end position="127"/>
    </location>
    <ligand>
        <name>S-adenosyl-L-methionine</name>
        <dbReference type="ChEBI" id="CHEBI:59789"/>
    </ligand>
</feature>
<dbReference type="EMBL" id="AP014633">
    <property type="protein sequence ID" value="BAP56713.1"/>
    <property type="molecule type" value="Genomic_DNA"/>
</dbReference>
<dbReference type="OrthoDB" id="9808773at2"/>
<evidence type="ECO:0000313" key="8">
    <source>
        <dbReference type="Proteomes" id="UP000031623"/>
    </source>
</evidence>
<proteinExistence type="inferred from homology"/>
<reference evidence="7 8" key="1">
    <citation type="journal article" date="2014" name="ISME J.">
        <title>Ecophysiology of Thioploca ingrica as revealed by the complete genome sequence supplemented with proteomic evidence.</title>
        <authorList>
            <person name="Kojima H."/>
            <person name="Ogura Y."/>
            <person name="Yamamoto N."/>
            <person name="Togashi T."/>
            <person name="Mori H."/>
            <person name="Watanabe T."/>
            <person name="Nemoto F."/>
            <person name="Kurokawa K."/>
            <person name="Hayashi T."/>
            <person name="Fukui M."/>
        </authorList>
    </citation>
    <scope>NUCLEOTIDE SEQUENCE [LARGE SCALE GENOMIC DNA]</scope>
</reference>
<dbReference type="NCBIfam" id="TIGR00138">
    <property type="entry name" value="rsmG_gidB"/>
    <property type="match status" value="1"/>
</dbReference>
<organism evidence="7 8">
    <name type="scientific">Thioploca ingrica</name>
    <dbReference type="NCBI Taxonomy" id="40754"/>
    <lineage>
        <taxon>Bacteria</taxon>
        <taxon>Pseudomonadati</taxon>
        <taxon>Pseudomonadota</taxon>
        <taxon>Gammaproteobacteria</taxon>
        <taxon>Thiotrichales</taxon>
        <taxon>Thiotrichaceae</taxon>
        <taxon>Thioploca</taxon>
    </lineage>
</organism>
<dbReference type="EC" id="2.1.1.170" evidence="6"/>
<keyword evidence="2 6" id="KW-0698">rRNA processing</keyword>
<dbReference type="Pfam" id="PF02527">
    <property type="entry name" value="GidB"/>
    <property type="match status" value="1"/>
</dbReference>
<dbReference type="STRING" id="40754.THII_2416"/>
<dbReference type="Gene3D" id="3.40.50.150">
    <property type="entry name" value="Vaccinia Virus protein VP39"/>
    <property type="match status" value="1"/>
</dbReference>
<feature type="binding site" evidence="6">
    <location>
        <position position="141"/>
    </location>
    <ligand>
        <name>S-adenosyl-L-methionine</name>
        <dbReference type="ChEBI" id="CHEBI:59789"/>
    </ligand>
</feature>
<keyword evidence="4 6" id="KW-0808">Transferase</keyword>
<dbReference type="AlphaFoldDB" id="A0A090AF62"/>
<evidence type="ECO:0000256" key="6">
    <source>
        <dbReference type="HAMAP-Rule" id="MF_00074"/>
    </source>
</evidence>
<comment type="catalytic activity">
    <reaction evidence="6">
        <text>guanosine(527) in 16S rRNA + S-adenosyl-L-methionine = N(7)-methylguanosine(527) in 16S rRNA + S-adenosyl-L-homocysteine</text>
        <dbReference type="Rhea" id="RHEA:42732"/>
        <dbReference type="Rhea" id="RHEA-COMP:10209"/>
        <dbReference type="Rhea" id="RHEA-COMP:10210"/>
        <dbReference type="ChEBI" id="CHEBI:57856"/>
        <dbReference type="ChEBI" id="CHEBI:59789"/>
        <dbReference type="ChEBI" id="CHEBI:74269"/>
        <dbReference type="ChEBI" id="CHEBI:74480"/>
        <dbReference type="EC" id="2.1.1.170"/>
    </reaction>
</comment>
<keyword evidence="1 6" id="KW-0963">Cytoplasm</keyword>
<dbReference type="InterPro" id="IPR003682">
    <property type="entry name" value="rRNA_ssu_MeTfrase_G"/>
</dbReference>
<evidence type="ECO:0000256" key="1">
    <source>
        <dbReference type="ARBA" id="ARBA00022490"/>
    </source>
</evidence>
<evidence type="ECO:0000256" key="5">
    <source>
        <dbReference type="ARBA" id="ARBA00022691"/>
    </source>
</evidence>
<dbReference type="KEGG" id="tig:THII_2416"/>
<dbReference type="CDD" id="cd02440">
    <property type="entry name" value="AdoMet_MTases"/>
    <property type="match status" value="1"/>
</dbReference>
<dbReference type="SUPFAM" id="SSF53335">
    <property type="entry name" value="S-adenosyl-L-methionine-dependent methyltransferases"/>
    <property type="match status" value="1"/>
</dbReference>
<dbReference type="GO" id="GO:0070043">
    <property type="term" value="F:rRNA (guanine-N7-)-methyltransferase activity"/>
    <property type="evidence" value="ECO:0007669"/>
    <property type="project" value="UniProtKB-UniRule"/>
</dbReference>
<dbReference type="HOGENOM" id="CLU_065341_2_0_6"/>
<dbReference type="PANTHER" id="PTHR31760">
    <property type="entry name" value="S-ADENOSYL-L-METHIONINE-DEPENDENT METHYLTRANSFERASES SUPERFAMILY PROTEIN"/>
    <property type="match status" value="1"/>
</dbReference>
<feature type="binding site" evidence="6">
    <location>
        <position position="80"/>
    </location>
    <ligand>
        <name>S-adenosyl-L-methionine</name>
        <dbReference type="ChEBI" id="CHEBI:59789"/>
    </ligand>
</feature>
<dbReference type="PIRSF" id="PIRSF003078">
    <property type="entry name" value="GidB"/>
    <property type="match status" value="1"/>
</dbReference>
<keyword evidence="3 6" id="KW-0489">Methyltransferase</keyword>
<dbReference type="HAMAP" id="MF_00074">
    <property type="entry name" value="16SrRNA_methyltr_G"/>
    <property type="match status" value="1"/>
</dbReference>
<evidence type="ECO:0000256" key="3">
    <source>
        <dbReference type="ARBA" id="ARBA00022603"/>
    </source>
</evidence>
<dbReference type="InterPro" id="IPR029063">
    <property type="entry name" value="SAM-dependent_MTases_sf"/>
</dbReference>
<feature type="binding site" evidence="6">
    <location>
        <position position="75"/>
    </location>
    <ligand>
        <name>S-adenosyl-L-methionine</name>
        <dbReference type="ChEBI" id="CHEBI:59789"/>
    </ligand>
</feature>
<comment type="subcellular location">
    <subcellularLocation>
        <location evidence="6">Cytoplasm</location>
    </subcellularLocation>
</comment>
<keyword evidence="5 6" id="KW-0949">S-adenosyl-L-methionine</keyword>
<evidence type="ECO:0000256" key="2">
    <source>
        <dbReference type="ARBA" id="ARBA00022552"/>
    </source>
</evidence>
<protein>
    <recommendedName>
        <fullName evidence="6">Ribosomal RNA small subunit methyltransferase G</fullName>
        <ecNumber evidence="6">2.1.1.170</ecNumber>
    </recommendedName>
    <alternativeName>
        <fullName evidence="6">16S rRNA 7-methylguanosine methyltransferase</fullName>
        <shortName evidence="6">16S rRNA m7G methyltransferase</shortName>
    </alternativeName>
</protein>
<keyword evidence="8" id="KW-1185">Reference proteome</keyword>
<gene>
    <name evidence="6" type="primary">rsmG</name>
    <name evidence="7" type="ORF">THII_2416</name>
</gene>
<evidence type="ECO:0000313" key="7">
    <source>
        <dbReference type="EMBL" id="BAP56713.1"/>
    </source>
</evidence>
<dbReference type="PANTHER" id="PTHR31760:SF0">
    <property type="entry name" value="S-ADENOSYL-L-METHIONINE-DEPENDENT METHYLTRANSFERASES SUPERFAMILY PROTEIN"/>
    <property type="match status" value="1"/>
</dbReference>
<comment type="caution">
    <text evidence="6">Lacks conserved residue(s) required for the propagation of feature annotation.</text>
</comment>
<name>A0A090AF62_9GAMM</name>
<comment type="similarity">
    <text evidence="6">Belongs to the methyltransferase superfamily. RNA methyltransferase RsmG family.</text>
</comment>
<dbReference type="GO" id="GO:0005829">
    <property type="term" value="C:cytosol"/>
    <property type="evidence" value="ECO:0007669"/>
    <property type="project" value="TreeGrafter"/>
</dbReference>
<evidence type="ECO:0000256" key="4">
    <source>
        <dbReference type="ARBA" id="ARBA00022679"/>
    </source>
</evidence>
<comment type="function">
    <text evidence="6">Specifically methylates the N7 position of guanine in position 527 of 16S rRNA.</text>
</comment>